<dbReference type="eggNOG" id="KOG0108">
    <property type="taxonomic scope" value="Eukaryota"/>
</dbReference>
<dbReference type="KEGG" id="ehx:EMIHUDRAFT_427170"/>
<reference evidence="5" key="2">
    <citation type="submission" date="2024-10" db="UniProtKB">
        <authorList>
            <consortium name="EnsemblProtists"/>
        </authorList>
    </citation>
    <scope>IDENTIFICATION</scope>
</reference>
<dbReference type="Pfam" id="PF00076">
    <property type="entry name" value="RRM_1"/>
    <property type="match status" value="1"/>
</dbReference>
<dbReference type="SUPFAM" id="SSF54928">
    <property type="entry name" value="RNA-binding domain, RBD"/>
    <property type="match status" value="1"/>
</dbReference>
<feature type="region of interest" description="Disordered" evidence="3">
    <location>
        <begin position="396"/>
        <end position="565"/>
    </location>
</feature>
<organism evidence="5 6">
    <name type="scientific">Emiliania huxleyi (strain CCMP1516)</name>
    <dbReference type="NCBI Taxonomy" id="280463"/>
    <lineage>
        <taxon>Eukaryota</taxon>
        <taxon>Haptista</taxon>
        <taxon>Haptophyta</taxon>
        <taxon>Prymnesiophyceae</taxon>
        <taxon>Isochrysidales</taxon>
        <taxon>Noelaerhabdaceae</taxon>
        <taxon>Emiliania</taxon>
    </lineage>
</organism>
<dbReference type="InterPro" id="IPR000504">
    <property type="entry name" value="RRM_dom"/>
</dbReference>
<reference evidence="6" key="1">
    <citation type="journal article" date="2013" name="Nature">
        <title>Pan genome of the phytoplankton Emiliania underpins its global distribution.</title>
        <authorList>
            <person name="Read B.A."/>
            <person name="Kegel J."/>
            <person name="Klute M.J."/>
            <person name="Kuo A."/>
            <person name="Lefebvre S.C."/>
            <person name="Maumus F."/>
            <person name="Mayer C."/>
            <person name="Miller J."/>
            <person name="Monier A."/>
            <person name="Salamov A."/>
            <person name="Young J."/>
            <person name="Aguilar M."/>
            <person name="Claverie J.M."/>
            <person name="Frickenhaus S."/>
            <person name="Gonzalez K."/>
            <person name="Herman E.K."/>
            <person name="Lin Y.C."/>
            <person name="Napier J."/>
            <person name="Ogata H."/>
            <person name="Sarno A.F."/>
            <person name="Shmutz J."/>
            <person name="Schroeder D."/>
            <person name="de Vargas C."/>
            <person name="Verret F."/>
            <person name="von Dassow P."/>
            <person name="Valentin K."/>
            <person name="Van de Peer Y."/>
            <person name="Wheeler G."/>
            <person name="Dacks J.B."/>
            <person name="Delwiche C.F."/>
            <person name="Dyhrman S.T."/>
            <person name="Glockner G."/>
            <person name="John U."/>
            <person name="Richards T."/>
            <person name="Worden A.Z."/>
            <person name="Zhang X."/>
            <person name="Grigoriev I.V."/>
            <person name="Allen A.E."/>
            <person name="Bidle K."/>
            <person name="Borodovsky M."/>
            <person name="Bowler C."/>
            <person name="Brownlee C."/>
            <person name="Cock J.M."/>
            <person name="Elias M."/>
            <person name="Gladyshev V.N."/>
            <person name="Groth M."/>
            <person name="Guda C."/>
            <person name="Hadaegh A."/>
            <person name="Iglesias-Rodriguez M.D."/>
            <person name="Jenkins J."/>
            <person name="Jones B.M."/>
            <person name="Lawson T."/>
            <person name="Leese F."/>
            <person name="Lindquist E."/>
            <person name="Lobanov A."/>
            <person name="Lomsadze A."/>
            <person name="Malik S.B."/>
            <person name="Marsh M.E."/>
            <person name="Mackinder L."/>
            <person name="Mock T."/>
            <person name="Mueller-Roeber B."/>
            <person name="Pagarete A."/>
            <person name="Parker M."/>
            <person name="Probert I."/>
            <person name="Quesneville H."/>
            <person name="Raines C."/>
            <person name="Rensing S.A."/>
            <person name="Riano-Pachon D.M."/>
            <person name="Richier S."/>
            <person name="Rokitta S."/>
            <person name="Shiraiwa Y."/>
            <person name="Soanes D.M."/>
            <person name="van der Giezen M."/>
            <person name="Wahlund T.M."/>
            <person name="Williams B."/>
            <person name="Wilson W."/>
            <person name="Wolfe G."/>
            <person name="Wurch L.L."/>
        </authorList>
    </citation>
    <scope>NUCLEOTIDE SEQUENCE</scope>
</reference>
<dbReference type="InterPro" id="IPR012816">
    <property type="entry name" value="NADAR"/>
</dbReference>
<feature type="compositionally biased region" description="Basic residues" evidence="3">
    <location>
        <begin position="471"/>
        <end position="480"/>
    </location>
</feature>
<evidence type="ECO:0000256" key="3">
    <source>
        <dbReference type="SAM" id="MobiDB-lite"/>
    </source>
</evidence>
<dbReference type="Proteomes" id="UP000013827">
    <property type="component" value="Unassembled WGS sequence"/>
</dbReference>
<keyword evidence="1 2" id="KW-0694">RNA-binding</keyword>
<keyword evidence="6" id="KW-1185">Reference proteome</keyword>
<dbReference type="InterPro" id="IPR052462">
    <property type="entry name" value="SLIRP/GR-RBP-like"/>
</dbReference>
<dbReference type="InterPro" id="IPR012677">
    <property type="entry name" value="Nucleotide-bd_a/b_plait_sf"/>
</dbReference>
<accession>A0A0D3JKK4</accession>
<dbReference type="SMART" id="SM00360">
    <property type="entry name" value="RRM"/>
    <property type="match status" value="1"/>
</dbReference>
<proteinExistence type="predicted"/>
<dbReference type="HOGENOM" id="CLU_482719_0_0_1"/>
<name>A0A0D3JKK4_EMIH1</name>
<evidence type="ECO:0000259" key="4">
    <source>
        <dbReference type="PROSITE" id="PS50102"/>
    </source>
</evidence>
<dbReference type="OMA" id="SNQFWGV"/>
<feature type="compositionally biased region" description="Basic and acidic residues" evidence="3">
    <location>
        <begin position="445"/>
        <end position="470"/>
    </location>
</feature>
<dbReference type="SUPFAM" id="SSF143990">
    <property type="entry name" value="YbiA-like"/>
    <property type="match status" value="1"/>
</dbReference>
<dbReference type="InterPro" id="IPR037238">
    <property type="entry name" value="YbiA-like_sf"/>
</dbReference>
<dbReference type="PROSITE" id="PS50102">
    <property type="entry name" value="RRM"/>
    <property type="match status" value="1"/>
</dbReference>
<feature type="domain" description="RRM" evidence="4">
    <location>
        <begin position="320"/>
        <end position="397"/>
    </location>
</feature>
<dbReference type="Gene3D" id="1.10.357.40">
    <property type="entry name" value="YbiA-like"/>
    <property type="match status" value="1"/>
</dbReference>
<evidence type="ECO:0000256" key="2">
    <source>
        <dbReference type="PROSITE-ProRule" id="PRU00176"/>
    </source>
</evidence>
<dbReference type="RefSeq" id="XP_005776468.1">
    <property type="nucleotide sequence ID" value="XM_005776411.1"/>
</dbReference>
<evidence type="ECO:0000313" key="5">
    <source>
        <dbReference type="EnsemblProtists" id="EOD24039"/>
    </source>
</evidence>
<dbReference type="CDD" id="cd15457">
    <property type="entry name" value="NADAR"/>
    <property type="match status" value="1"/>
</dbReference>
<evidence type="ECO:0000256" key="1">
    <source>
        <dbReference type="ARBA" id="ARBA00022884"/>
    </source>
</evidence>
<feature type="compositionally biased region" description="Basic and acidic residues" evidence="3">
    <location>
        <begin position="481"/>
        <end position="514"/>
    </location>
</feature>
<dbReference type="Gene3D" id="3.30.70.330">
    <property type="match status" value="1"/>
</dbReference>
<dbReference type="PaxDb" id="2903-EOD24039"/>
<dbReference type="GO" id="GO:0003723">
    <property type="term" value="F:RNA binding"/>
    <property type="evidence" value="ECO:0007669"/>
    <property type="project" value="UniProtKB-UniRule"/>
</dbReference>
<dbReference type="GeneID" id="17269585"/>
<protein>
    <recommendedName>
        <fullName evidence="4">RRM domain-containing protein</fullName>
    </recommendedName>
</protein>
<dbReference type="EnsemblProtists" id="EOD24039">
    <property type="protein sequence ID" value="EOD24039"/>
    <property type="gene ID" value="EMIHUDRAFT_427170"/>
</dbReference>
<feature type="compositionally biased region" description="Low complexity" evidence="3">
    <location>
        <begin position="515"/>
        <end position="525"/>
    </location>
</feature>
<dbReference type="AlphaFoldDB" id="A0A0D3JKK4"/>
<dbReference type="STRING" id="2903.R1ET62"/>
<dbReference type="PANTHER" id="PTHR48027">
    <property type="entry name" value="HETEROGENEOUS NUCLEAR RIBONUCLEOPROTEIN 87F-RELATED"/>
    <property type="match status" value="1"/>
</dbReference>
<sequence length="565" mass="61599">MTSLSRASKRKDARDAAERSISVEAELIALRRKAAAWGASEDQESITDFTGRWEALANWFPAAVVHRGVRYASVEHAFQAAKAGADADAARAIREAKTPQAAHALGQKVPLPQDWERRKLGLMEALLRDKFVRDAALRERLLRTDQQNLIATNSWGETFWGVSGGRGSNALGKALMKLRGEAREGSDVTAWLSSSFDLARADDPHDGLSLEVHKGGTVVETVALPAGRAALLLGKHSACDVQLEHPSVSVPLEDGARLVCGGSSRTHVLRVSKADGLGKLQGQHAGLTAQLSRLEADAADEASLFGLLPADRRGPDPDATTVFVGNLPFDATEEDVRDFFAEVGAAVSVRMPLNRETGGASGIAFVEFSSPELVAAAARLNGEDLMGRSLKINVAESKPDAKRQHSAPPPRPPAAAAASAGGGRQSPPRKRAPPPPPPRRSRSPQRRDRSRGRERGRDHSRSRDRRDRDRSRGRRGRSRSRSHDRSRSRDGRGRDRSDHSDGRERRERSRERVRASPSKSRSRSPADGDDERSSSEERRPRRRRRDRSRSPPSHSSGRRSSDGGS</sequence>
<dbReference type="InterPro" id="IPR035979">
    <property type="entry name" value="RBD_domain_sf"/>
</dbReference>
<evidence type="ECO:0000313" key="6">
    <source>
        <dbReference type="Proteomes" id="UP000013827"/>
    </source>
</evidence>
<dbReference type="Pfam" id="PF08719">
    <property type="entry name" value="NADAR"/>
    <property type="match status" value="1"/>
</dbReference>